<feature type="chain" id="PRO_5043908558" evidence="1">
    <location>
        <begin position="23"/>
        <end position="97"/>
    </location>
</feature>
<accession>A0AAU9VJP4</accession>
<dbReference type="AlphaFoldDB" id="A0AAU9VJP4"/>
<sequence>MIEKYAFLAFVVVILLNFAVESKCFLGPYRSGKRGSIAKGKHETITSVRDTIDATEDRGINRETHVPLRFFKFKRVASNICRLSKNLGCWKMEQTQR</sequence>
<protein>
    <submittedName>
        <fullName evidence="2">Uncharacterized protein</fullName>
    </submittedName>
</protein>
<evidence type="ECO:0000256" key="1">
    <source>
        <dbReference type="SAM" id="SignalP"/>
    </source>
</evidence>
<name>A0AAU9VJP4_9CNID</name>
<dbReference type="EMBL" id="CALNXJ010000001">
    <property type="protein sequence ID" value="CAH3031105.1"/>
    <property type="molecule type" value="Genomic_DNA"/>
</dbReference>
<feature type="signal peptide" evidence="1">
    <location>
        <begin position="1"/>
        <end position="22"/>
    </location>
</feature>
<evidence type="ECO:0000313" key="2">
    <source>
        <dbReference type="EMBL" id="CAH3031105.1"/>
    </source>
</evidence>
<keyword evidence="1" id="KW-0732">Signal</keyword>
<dbReference type="Proteomes" id="UP001159428">
    <property type="component" value="Unassembled WGS sequence"/>
</dbReference>
<gene>
    <name evidence="2" type="ORF">PMEA_00001055</name>
</gene>
<comment type="caution">
    <text evidence="2">The sequence shown here is derived from an EMBL/GenBank/DDBJ whole genome shotgun (WGS) entry which is preliminary data.</text>
</comment>
<proteinExistence type="predicted"/>
<organism evidence="2 3">
    <name type="scientific">Pocillopora meandrina</name>
    <dbReference type="NCBI Taxonomy" id="46732"/>
    <lineage>
        <taxon>Eukaryota</taxon>
        <taxon>Metazoa</taxon>
        <taxon>Cnidaria</taxon>
        <taxon>Anthozoa</taxon>
        <taxon>Hexacorallia</taxon>
        <taxon>Scleractinia</taxon>
        <taxon>Astrocoeniina</taxon>
        <taxon>Pocilloporidae</taxon>
        <taxon>Pocillopora</taxon>
    </lineage>
</organism>
<keyword evidence="3" id="KW-1185">Reference proteome</keyword>
<evidence type="ECO:0000313" key="3">
    <source>
        <dbReference type="Proteomes" id="UP001159428"/>
    </source>
</evidence>
<reference evidence="2 3" key="1">
    <citation type="submission" date="2022-05" db="EMBL/GenBank/DDBJ databases">
        <authorList>
            <consortium name="Genoscope - CEA"/>
            <person name="William W."/>
        </authorList>
    </citation>
    <scope>NUCLEOTIDE SEQUENCE [LARGE SCALE GENOMIC DNA]</scope>
</reference>